<keyword evidence="1" id="KW-1133">Transmembrane helix</keyword>
<evidence type="ECO:0000256" key="1">
    <source>
        <dbReference type="SAM" id="Phobius"/>
    </source>
</evidence>
<dbReference type="Proteomes" id="UP000004095">
    <property type="component" value="Unassembled WGS sequence"/>
</dbReference>
<dbReference type="RefSeq" id="WP_002697867.1">
    <property type="nucleotide sequence ID" value="NZ_AAWS01000015.1"/>
</dbReference>
<feature type="transmembrane region" description="Helical" evidence="1">
    <location>
        <begin position="156"/>
        <end position="174"/>
    </location>
</feature>
<reference evidence="2 3" key="1">
    <citation type="submission" date="2007-01" db="EMBL/GenBank/DDBJ databases">
        <authorList>
            <person name="Haygood M."/>
            <person name="Podell S."/>
            <person name="Anderson C."/>
            <person name="Hopkinson B."/>
            <person name="Roe K."/>
            <person name="Barbeau K."/>
            <person name="Gaasterland T."/>
            <person name="Ferriera S."/>
            <person name="Johnson J."/>
            <person name="Kravitz S."/>
            <person name="Beeson K."/>
            <person name="Sutton G."/>
            <person name="Rogers Y.-H."/>
            <person name="Friedman R."/>
            <person name="Frazier M."/>
            <person name="Venter J.C."/>
        </authorList>
    </citation>
    <scope>NUCLEOTIDE SEQUENCE [LARGE SCALE GENOMIC DNA]</scope>
    <source>
        <strain evidence="2 3">ATCC 23134</strain>
    </source>
</reference>
<evidence type="ECO:0000313" key="3">
    <source>
        <dbReference type="Proteomes" id="UP000004095"/>
    </source>
</evidence>
<dbReference type="OrthoDB" id="8481923at2"/>
<evidence type="ECO:0000313" key="2">
    <source>
        <dbReference type="EMBL" id="EAY28590.1"/>
    </source>
</evidence>
<gene>
    <name evidence="2" type="ORF">M23134_04437</name>
</gene>
<dbReference type="AlphaFoldDB" id="A1ZM58"/>
<keyword evidence="1" id="KW-0472">Membrane</keyword>
<dbReference type="EMBL" id="AAWS01000015">
    <property type="protein sequence ID" value="EAY28590.1"/>
    <property type="molecule type" value="Genomic_DNA"/>
</dbReference>
<dbReference type="eggNOG" id="ENOG502ZRTK">
    <property type="taxonomic scope" value="Bacteria"/>
</dbReference>
<keyword evidence="1" id="KW-0812">Transmembrane</keyword>
<dbReference type="InterPro" id="IPR025238">
    <property type="entry name" value="DUF4184"/>
</dbReference>
<dbReference type="Pfam" id="PF13803">
    <property type="entry name" value="DUF4184"/>
    <property type="match status" value="1"/>
</dbReference>
<protein>
    <submittedName>
        <fullName evidence="2">Uncharacterized protein</fullName>
    </submittedName>
</protein>
<organism evidence="2 3">
    <name type="scientific">Microscilla marina ATCC 23134</name>
    <dbReference type="NCBI Taxonomy" id="313606"/>
    <lineage>
        <taxon>Bacteria</taxon>
        <taxon>Pseudomonadati</taxon>
        <taxon>Bacteroidota</taxon>
        <taxon>Cytophagia</taxon>
        <taxon>Cytophagales</taxon>
        <taxon>Microscillaceae</taxon>
        <taxon>Microscilla</taxon>
    </lineage>
</organism>
<proteinExistence type="predicted"/>
<sequence length="245" mass="28352">MPFTFSHPALILPLTYLPKHWVSSSALVIGSLAPDFEYFLRMRINSQYSHTIQGLLWFDLPLGLLLTVVFHQIVRNVLIDNLPFFLKSRVYHCKEFNWWAYMRKRWWVVIISLLIGSASHLLWDSFTHEHATFVDLFPSLNTPYRILGHLVPAYRLVQHLSTLTGGIILCWAIWRMPQNFTVKASFNSSFWDVFVLVTLPIFAARLFFRDGYLIGNIVASMIAAGLAGLVITSVVYKQLYKNKKE</sequence>
<feature type="transmembrane region" description="Helical" evidence="1">
    <location>
        <begin position="214"/>
        <end position="236"/>
    </location>
</feature>
<accession>A1ZM58</accession>
<name>A1ZM58_MICM2</name>
<feature type="transmembrane region" description="Helical" evidence="1">
    <location>
        <begin position="106"/>
        <end position="123"/>
    </location>
</feature>
<keyword evidence="3" id="KW-1185">Reference proteome</keyword>
<comment type="caution">
    <text evidence="2">The sequence shown here is derived from an EMBL/GenBank/DDBJ whole genome shotgun (WGS) entry which is preliminary data.</text>
</comment>
<feature type="transmembrane region" description="Helical" evidence="1">
    <location>
        <begin position="186"/>
        <end position="208"/>
    </location>
</feature>